<dbReference type="InterPro" id="IPR054363">
    <property type="entry name" value="GH95_cat"/>
</dbReference>
<dbReference type="RefSeq" id="WP_046367670.1">
    <property type="nucleotide sequence ID" value="NZ_BBWV01000001.1"/>
</dbReference>
<name>A0A0E9MWM2_9BACT</name>
<dbReference type="Pfam" id="PF14498">
    <property type="entry name" value="Glyco_hyd_65N_2"/>
    <property type="match status" value="1"/>
</dbReference>
<dbReference type="Pfam" id="PF22124">
    <property type="entry name" value="Glyco_hydro_95_cat"/>
    <property type="match status" value="1"/>
</dbReference>
<dbReference type="OrthoDB" id="9768507at2"/>
<accession>A0A0E9MWM2</accession>
<gene>
    <name evidence="4" type="ORF">FPE01S_01_09030</name>
</gene>
<dbReference type="PIRSF" id="PIRSF007663">
    <property type="entry name" value="UCP007663"/>
    <property type="match status" value="1"/>
</dbReference>
<evidence type="ECO:0000259" key="1">
    <source>
        <dbReference type="Pfam" id="PF14498"/>
    </source>
</evidence>
<proteinExistence type="predicted"/>
<keyword evidence="5" id="KW-1185">Reference proteome</keyword>
<dbReference type="GO" id="GO:0004560">
    <property type="term" value="F:alpha-L-fucosidase activity"/>
    <property type="evidence" value="ECO:0007669"/>
    <property type="project" value="InterPro"/>
</dbReference>
<dbReference type="Gene3D" id="1.50.10.10">
    <property type="match status" value="1"/>
</dbReference>
<evidence type="ECO:0000259" key="2">
    <source>
        <dbReference type="Pfam" id="PF21307"/>
    </source>
</evidence>
<evidence type="ECO:0000313" key="5">
    <source>
        <dbReference type="Proteomes" id="UP000033121"/>
    </source>
</evidence>
<dbReference type="SUPFAM" id="SSF48208">
    <property type="entry name" value="Six-hairpin glycosidases"/>
    <property type="match status" value="1"/>
</dbReference>
<organism evidence="4 5">
    <name type="scientific">Flavihumibacter petaseus NBRC 106054</name>
    <dbReference type="NCBI Taxonomy" id="1220578"/>
    <lineage>
        <taxon>Bacteria</taxon>
        <taxon>Pseudomonadati</taxon>
        <taxon>Bacteroidota</taxon>
        <taxon>Chitinophagia</taxon>
        <taxon>Chitinophagales</taxon>
        <taxon>Chitinophagaceae</taxon>
        <taxon>Flavihumibacter</taxon>
    </lineage>
</organism>
<feature type="domain" description="Glycosyl hydrolase family 95 catalytic" evidence="3">
    <location>
        <begin position="308"/>
        <end position="731"/>
    </location>
</feature>
<dbReference type="InterPro" id="IPR027414">
    <property type="entry name" value="GH95_N_dom"/>
</dbReference>
<dbReference type="STRING" id="1220578.FPE01S_01_09030"/>
<dbReference type="AlphaFoldDB" id="A0A0E9MWM2"/>
<comment type="caution">
    <text evidence="4">The sequence shown here is derived from an EMBL/GenBank/DDBJ whole genome shotgun (WGS) entry which is preliminary data.</text>
</comment>
<dbReference type="Proteomes" id="UP000033121">
    <property type="component" value="Unassembled WGS sequence"/>
</dbReference>
<reference evidence="4 5" key="1">
    <citation type="submission" date="2015-04" db="EMBL/GenBank/DDBJ databases">
        <title>Whole genome shotgun sequence of Flavihumibacter petaseus NBRC 106054.</title>
        <authorList>
            <person name="Miyazawa S."/>
            <person name="Hosoyama A."/>
            <person name="Hashimoto M."/>
            <person name="Noguchi M."/>
            <person name="Tsuchikane K."/>
            <person name="Ohji S."/>
            <person name="Yamazoe A."/>
            <person name="Ichikawa N."/>
            <person name="Kimura A."/>
            <person name="Fujita N."/>
        </authorList>
    </citation>
    <scope>NUCLEOTIDE SEQUENCE [LARGE SCALE GENOMIC DNA]</scope>
    <source>
        <strain evidence="4 5">NBRC 106054</strain>
    </source>
</reference>
<dbReference type="PANTHER" id="PTHR31084:SF0">
    <property type="entry name" value="ALPHA-L-FUCOSIDASE 2"/>
    <property type="match status" value="1"/>
</dbReference>
<feature type="domain" description="Glycosyl hydrolase family 95 N-terminal" evidence="1">
    <location>
        <begin position="28"/>
        <end position="281"/>
    </location>
</feature>
<evidence type="ECO:0000259" key="3">
    <source>
        <dbReference type="Pfam" id="PF22124"/>
    </source>
</evidence>
<evidence type="ECO:0000313" key="4">
    <source>
        <dbReference type="EMBL" id="GAO41888.1"/>
    </source>
</evidence>
<dbReference type="GO" id="GO:0005975">
    <property type="term" value="P:carbohydrate metabolic process"/>
    <property type="evidence" value="ECO:0007669"/>
    <property type="project" value="InterPro"/>
</dbReference>
<dbReference type="EMBL" id="BBWV01000001">
    <property type="protein sequence ID" value="GAO41888.1"/>
    <property type="molecule type" value="Genomic_DNA"/>
</dbReference>
<sequence length="828" mass="91908">MKILRSAAVFLTAILFVVSSLAQESSRLWYREPAIRWTEALPLGNGRIGAMVFGGVKEDKIQLNESSLWSGGPLKTPVNPDAYAHLAELRKILLEKEDYEAAESVAKKMQGLYTESYMPFGDLSIRQTLQDTIYTAYQRSLDLAQAVYRSAFSAGGIQYTRESFISFPDQVMVIRFTSSAPGNLQLSIGLTTLLHGEVSFNGNQELLLSGRAPAHVDPSYYNVNKQPVIWEDSTGCSGMRFEGLLKVLPRGGSLSVKDSRIEYANGNELVLLLSLATSYNGYDKCPLTDGREEKALARNWLDKAAKLSYADLKARHIADYRKYYDKVQLALNPGKQDKNTLVNAQLPSSERLKQYSTGISDPGLETLYFNYGRYLLIASSRPGGLPANLQGIWNNHLRAPWSSNYTININTQMNYWPAETAGLSDMHQPLFDLIRILSVTGQETAKEFYGADGWVAHHNTDIWGVTNPVGDRGQGDPKWANWPQGGNWLCRHLWEHYAFTLDTAFLRKAWPVMKGAGRFSMSWLVPDKDGWLVVAPSTSPENEFLYGDGKRAGIAVAGTMDMSIIWDLFTNLIAAADVLQTERPFRDSLVAMKAKLYPLHIGKKGNLQEWYRDWEDVEPHHRHVSHLYGLYPATQIAPVTTPAFATAARKTLELRGDEGTGWSKAWKINFWARLLDGDHAYQLVRDLLRYTDDSGTRYGEGGGTYPNFFDAHPPFQIDGNFGGIAGMMEMLLQGSVGEIHLLPALPAAWSSGKVIGLRARGNATVNMEWKNGVLTTASIICNSTGKVVVRSAVPLSVKGTAIKSQRDGNDYLVTIEGVSGKTYLLTAK</sequence>
<dbReference type="InterPro" id="IPR008928">
    <property type="entry name" value="6-hairpin_glycosidase_sf"/>
</dbReference>
<dbReference type="InterPro" id="IPR016518">
    <property type="entry name" value="Alpha-L-fucosidase"/>
</dbReference>
<feature type="domain" description="Alpha fucosidase A-like C-terminal" evidence="2">
    <location>
        <begin position="733"/>
        <end position="824"/>
    </location>
</feature>
<dbReference type="Pfam" id="PF21307">
    <property type="entry name" value="Glyco_hydro_95_C"/>
    <property type="match status" value="1"/>
</dbReference>
<dbReference type="PANTHER" id="PTHR31084">
    <property type="entry name" value="ALPHA-L-FUCOSIDASE 2"/>
    <property type="match status" value="1"/>
</dbReference>
<dbReference type="InterPro" id="IPR049053">
    <property type="entry name" value="AFCA-like_C"/>
</dbReference>
<dbReference type="InterPro" id="IPR012341">
    <property type="entry name" value="6hp_glycosidase-like_sf"/>
</dbReference>
<protein>
    <submittedName>
        <fullName evidence="4">Alpha-L-fucosidase</fullName>
    </submittedName>
</protein>
<dbReference type="FunFam" id="1.50.10.10:FF:000028">
    <property type="entry name" value="Alpha-L-fucosidase 2"/>
    <property type="match status" value="1"/>
</dbReference>